<dbReference type="EnsemblMetazoa" id="AATE019319-RA">
    <property type="protein sequence ID" value="AATE019319-PA.1"/>
    <property type="gene ID" value="AATE019319"/>
</dbReference>
<evidence type="ECO:0000256" key="1">
    <source>
        <dbReference type="SAM" id="MobiDB-lite"/>
    </source>
</evidence>
<feature type="compositionally biased region" description="Gly residues" evidence="1">
    <location>
        <begin position="40"/>
        <end position="50"/>
    </location>
</feature>
<feature type="region of interest" description="Disordered" evidence="1">
    <location>
        <begin position="24"/>
        <end position="55"/>
    </location>
</feature>
<reference evidence="2" key="1">
    <citation type="submission" date="2022-08" db="UniProtKB">
        <authorList>
            <consortium name="EnsemblMetazoa"/>
        </authorList>
    </citation>
    <scope>IDENTIFICATION</scope>
    <source>
        <strain evidence="2">EBRO</strain>
    </source>
</reference>
<dbReference type="STRING" id="41427.A0A182JJN6"/>
<dbReference type="AlphaFoldDB" id="A0A182JJN6"/>
<organism evidence="2">
    <name type="scientific">Anopheles atroparvus</name>
    <name type="common">European mosquito</name>
    <dbReference type="NCBI Taxonomy" id="41427"/>
    <lineage>
        <taxon>Eukaryota</taxon>
        <taxon>Metazoa</taxon>
        <taxon>Ecdysozoa</taxon>
        <taxon>Arthropoda</taxon>
        <taxon>Hexapoda</taxon>
        <taxon>Insecta</taxon>
        <taxon>Pterygota</taxon>
        <taxon>Neoptera</taxon>
        <taxon>Endopterygota</taxon>
        <taxon>Diptera</taxon>
        <taxon>Nematocera</taxon>
        <taxon>Culicoidea</taxon>
        <taxon>Culicidae</taxon>
        <taxon>Anophelinae</taxon>
        <taxon>Anopheles</taxon>
    </lineage>
</organism>
<dbReference type="VEuPathDB" id="VectorBase:AATE019319"/>
<accession>A0A182JJN6</accession>
<evidence type="ECO:0000313" key="2">
    <source>
        <dbReference type="EnsemblMetazoa" id="AATE019319-PA.1"/>
    </source>
</evidence>
<name>A0A182JJN6_ANOAO</name>
<proteinExistence type="predicted"/>
<sequence>MLVLFCDQLGDQLTARFRLVPGKKSGKTVNHSRRKPDDGTTGGSGQGTSGGSCAVPDGSAYVIGAGSGANKETILLYSIRFQPISEIAVAQDDVINVSDQGKLLTKSLFHSLVSLRILAFENYQPQ</sequence>
<protein>
    <submittedName>
        <fullName evidence="2">Uncharacterized protein</fullName>
    </submittedName>
</protein>
<feature type="compositionally biased region" description="Basic residues" evidence="1">
    <location>
        <begin position="24"/>
        <end position="34"/>
    </location>
</feature>